<accession>A0AAF3J356</accession>
<name>A0AAF3J356_9BILA</name>
<dbReference type="PANTHER" id="PTHR18945">
    <property type="entry name" value="NEUROTRANSMITTER GATED ION CHANNEL"/>
    <property type="match status" value="1"/>
</dbReference>
<feature type="transmembrane region" description="Helical" evidence="5">
    <location>
        <begin position="538"/>
        <end position="559"/>
    </location>
</feature>
<keyword evidence="5" id="KW-0407">Ion channel</keyword>
<keyword evidence="9" id="KW-1185">Reference proteome</keyword>
<sequence>MFGKDYDDEREVSDDSNGNELNQPEFASENLEQVYKKSAEIGDKDENSDDSGFNFAAQDAEILAERDSARSSLIKQADKMLQASKERFQPLDVGKNVRIPINPVDRPKIGHRNLLGVVTEAIDGLYTIGTANGTLPQKFSSETDFLVNADVPECSTSFRAAIGDSSIHGKQSHKHCLCAGKCSSDRFSGFEPNYLEFYESEKYTNYMELATKLYDELFTKRSYNKYLSPVYEELGNETEAESPPLSVNFDLEYFKLFNLTWLDPRLSWKPEEFGGMQNLYVNADIAWMPDNQFGNVKSLDDIMPGAGKALKLSRNGSVQMMSVFFVEISCIIQIKNFPFDKQTCFLPIMSFSYNSNLVVTNGFVNPNTVNRLLNESGNGEWQVKQIGQRSYPFGRQQIMELVVEMKRVPNYYVYVIALPCFIITFLAIIGMFWTKNFESEQLEKLGIGLTSLVSMTVLLEMLSNSIPKTAVFPLLGIYVVCSVGIIAIACLLIMVISKKDPCKKSALEMKKLLEAENSLSTRERQLKALKEKLFQNHILLQAILQALNCIGFIVFLSHWD</sequence>
<evidence type="ECO:0000256" key="2">
    <source>
        <dbReference type="ARBA" id="ARBA00022692"/>
    </source>
</evidence>
<keyword evidence="4 5" id="KW-0472">Membrane</keyword>
<evidence type="ECO:0000256" key="3">
    <source>
        <dbReference type="ARBA" id="ARBA00022989"/>
    </source>
</evidence>
<dbReference type="AlphaFoldDB" id="A0AAF3J356"/>
<feature type="compositionally biased region" description="Basic and acidic residues" evidence="6">
    <location>
        <begin position="34"/>
        <end position="45"/>
    </location>
</feature>
<keyword evidence="2 5" id="KW-0812">Transmembrane</keyword>
<dbReference type="GO" id="GO:0005230">
    <property type="term" value="F:extracellular ligand-gated monoatomic ion channel activity"/>
    <property type="evidence" value="ECO:0007669"/>
    <property type="project" value="InterPro"/>
</dbReference>
<comment type="similarity">
    <text evidence="5">Belongs to the ligand-gated ion channel (TC 1.A.9) family.</text>
</comment>
<evidence type="ECO:0000259" key="8">
    <source>
        <dbReference type="Pfam" id="PF02932"/>
    </source>
</evidence>
<dbReference type="GO" id="GO:0004888">
    <property type="term" value="F:transmembrane signaling receptor activity"/>
    <property type="evidence" value="ECO:0007669"/>
    <property type="project" value="InterPro"/>
</dbReference>
<dbReference type="Pfam" id="PF02932">
    <property type="entry name" value="Neur_chan_memb"/>
    <property type="match status" value="1"/>
</dbReference>
<feature type="domain" description="Neurotransmitter-gated ion-channel ligand-binding" evidence="7">
    <location>
        <begin position="248"/>
        <end position="391"/>
    </location>
</feature>
<evidence type="ECO:0000313" key="10">
    <source>
        <dbReference type="WBParaSite" id="MBELARI_LOCUS13286.2"/>
    </source>
</evidence>
<dbReference type="SUPFAM" id="SSF90112">
    <property type="entry name" value="Neurotransmitter-gated ion-channel transmembrane pore"/>
    <property type="match status" value="1"/>
</dbReference>
<dbReference type="PROSITE" id="PS00236">
    <property type="entry name" value="NEUROTR_ION_CHANNEL"/>
    <property type="match status" value="1"/>
</dbReference>
<protein>
    <recommendedName>
        <fullName evidence="11">Neurotransmitter-gated ion-channel ligand-binding domain-containing protein</fullName>
    </recommendedName>
</protein>
<evidence type="ECO:0000256" key="6">
    <source>
        <dbReference type="SAM" id="MobiDB-lite"/>
    </source>
</evidence>
<dbReference type="Proteomes" id="UP000887575">
    <property type="component" value="Unassembled WGS sequence"/>
</dbReference>
<comment type="subcellular location">
    <subcellularLocation>
        <location evidence="1">Membrane</location>
        <topology evidence="1">Multi-pass membrane protein</topology>
    </subcellularLocation>
</comment>
<dbReference type="Gene3D" id="1.20.58.390">
    <property type="entry name" value="Neurotransmitter-gated ion-channel transmembrane domain"/>
    <property type="match status" value="1"/>
</dbReference>
<evidence type="ECO:0000256" key="4">
    <source>
        <dbReference type="ARBA" id="ARBA00023136"/>
    </source>
</evidence>
<dbReference type="InterPro" id="IPR036719">
    <property type="entry name" value="Neuro-gated_channel_TM_sf"/>
</dbReference>
<keyword evidence="3 5" id="KW-1133">Transmembrane helix</keyword>
<dbReference type="WBParaSite" id="MBELARI_LOCUS13286.2">
    <property type="protein sequence ID" value="MBELARI_LOCUS13286.2"/>
    <property type="gene ID" value="MBELARI_LOCUS13286"/>
</dbReference>
<dbReference type="GO" id="GO:0016020">
    <property type="term" value="C:membrane"/>
    <property type="evidence" value="ECO:0007669"/>
    <property type="project" value="UniProtKB-SubCell"/>
</dbReference>
<evidence type="ECO:0008006" key="11">
    <source>
        <dbReference type="Google" id="ProtNLM"/>
    </source>
</evidence>
<proteinExistence type="inferred from homology"/>
<dbReference type="CDD" id="cd18989">
    <property type="entry name" value="LGIC_ECD_cation"/>
    <property type="match status" value="1"/>
</dbReference>
<dbReference type="CDD" id="cd19051">
    <property type="entry name" value="LGIC_TM_cation"/>
    <property type="match status" value="1"/>
</dbReference>
<reference evidence="10" key="1">
    <citation type="submission" date="2024-02" db="UniProtKB">
        <authorList>
            <consortium name="WormBaseParasite"/>
        </authorList>
    </citation>
    <scope>IDENTIFICATION</scope>
</reference>
<dbReference type="InterPro" id="IPR018000">
    <property type="entry name" value="Neurotransmitter_ion_chnl_CS"/>
</dbReference>
<dbReference type="Pfam" id="PF02931">
    <property type="entry name" value="Neur_chan_LBD"/>
    <property type="match status" value="1"/>
</dbReference>
<feature type="transmembrane region" description="Helical" evidence="5">
    <location>
        <begin position="445"/>
        <end position="463"/>
    </location>
</feature>
<dbReference type="InterPro" id="IPR036734">
    <property type="entry name" value="Neur_chan_lig-bd_sf"/>
</dbReference>
<keyword evidence="5" id="KW-0406">Ion transport</keyword>
<evidence type="ECO:0000259" key="7">
    <source>
        <dbReference type="Pfam" id="PF02931"/>
    </source>
</evidence>
<feature type="transmembrane region" description="Helical" evidence="5">
    <location>
        <begin position="411"/>
        <end position="433"/>
    </location>
</feature>
<evidence type="ECO:0000256" key="5">
    <source>
        <dbReference type="RuleBase" id="RU000687"/>
    </source>
</evidence>
<dbReference type="InterPro" id="IPR006201">
    <property type="entry name" value="Neur_channel"/>
</dbReference>
<dbReference type="SUPFAM" id="SSF63712">
    <property type="entry name" value="Nicotinic receptor ligand binding domain-like"/>
    <property type="match status" value="1"/>
</dbReference>
<dbReference type="InterPro" id="IPR006202">
    <property type="entry name" value="Neur_chan_lig-bd"/>
</dbReference>
<feature type="region of interest" description="Disordered" evidence="6">
    <location>
        <begin position="1"/>
        <end position="53"/>
    </location>
</feature>
<dbReference type="PRINTS" id="PR00252">
    <property type="entry name" value="NRIONCHANNEL"/>
</dbReference>
<organism evidence="9 10">
    <name type="scientific">Mesorhabditis belari</name>
    <dbReference type="NCBI Taxonomy" id="2138241"/>
    <lineage>
        <taxon>Eukaryota</taxon>
        <taxon>Metazoa</taxon>
        <taxon>Ecdysozoa</taxon>
        <taxon>Nematoda</taxon>
        <taxon>Chromadorea</taxon>
        <taxon>Rhabditida</taxon>
        <taxon>Rhabditina</taxon>
        <taxon>Rhabditomorpha</taxon>
        <taxon>Rhabditoidea</taxon>
        <taxon>Rhabditidae</taxon>
        <taxon>Mesorhabditinae</taxon>
        <taxon>Mesorhabditis</taxon>
    </lineage>
</organism>
<dbReference type="Gene3D" id="2.70.170.10">
    <property type="entry name" value="Neurotransmitter-gated ion-channel ligand-binding domain"/>
    <property type="match status" value="1"/>
</dbReference>
<evidence type="ECO:0000313" key="9">
    <source>
        <dbReference type="Proteomes" id="UP000887575"/>
    </source>
</evidence>
<evidence type="ECO:0000256" key="1">
    <source>
        <dbReference type="ARBA" id="ARBA00004141"/>
    </source>
</evidence>
<dbReference type="InterPro" id="IPR038050">
    <property type="entry name" value="Neuro_actylchol_rec"/>
</dbReference>
<keyword evidence="5" id="KW-0813">Transport</keyword>
<feature type="domain" description="Neurotransmitter-gated ion-channel transmembrane" evidence="8">
    <location>
        <begin position="418"/>
        <end position="519"/>
    </location>
</feature>
<dbReference type="InterPro" id="IPR006029">
    <property type="entry name" value="Neurotrans-gated_channel_TM"/>
</dbReference>
<feature type="transmembrane region" description="Helical" evidence="5">
    <location>
        <begin position="475"/>
        <end position="496"/>
    </location>
</feature>